<protein>
    <submittedName>
        <fullName evidence="2">[NiFe] hydrogenase assembly chaperone, HybE family</fullName>
    </submittedName>
</protein>
<organism evidence="2 3">
    <name type="scientific">Insolitispirillum peregrinum</name>
    <dbReference type="NCBI Taxonomy" id="80876"/>
    <lineage>
        <taxon>Bacteria</taxon>
        <taxon>Pseudomonadati</taxon>
        <taxon>Pseudomonadota</taxon>
        <taxon>Alphaproteobacteria</taxon>
        <taxon>Rhodospirillales</taxon>
        <taxon>Novispirillaceae</taxon>
        <taxon>Insolitispirillum</taxon>
    </lineage>
</organism>
<dbReference type="InterPro" id="IPR038530">
    <property type="entry name" value="NiFe-hyd_HybE_sf"/>
</dbReference>
<evidence type="ECO:0000313" key="3">
    <source>
        <dbReference type="Proteomes" id="UP000185678"/>
    </source>
</evidence>
<dbReference type="AlphaFoldDB" id="A0A1N7P9S7"/>
<feature type="region of interest" description="Disordered" evidence="1">
    <location>
        <begin position="153"/>
        <end position="181"/>
    </location>
</feature>
<dbReference type="Proteomes" id="UP000185678">
    <property type="component" value="Unassembled WGS sequence"/>
</dbReference>
<accession>A0A1N7P9S7</accession>
<dbReference type="EMBL" id="FTOA01000006">
    <property type="protein sequence ID" value="SIT07276.1"/>
    <property type="molecule type" value="Genomic_DNA"/>
</dbReference>
<dbReference type="Gene3D" id="3.30.1460.40">
    <property type="entry name" value="[NiFe]-hydrogenase assembly chaperone, HybE"/>
    <property type="match status" value="1"/>
</dbReference>
<evidence type="ECO:0000313" key="2">
    <source>
        <dbReference type="EMBL" id="SIT07276.1"/>
    </source>
</evidence>
<name>A0A1N7P9S7_9PROT</name>
<dbReference type="NCBIfam" id="TIGR03993">
    <property type="entry name" value="hydrog_HybE"/>
    <property type="match status" value="1"/>
</dbReference>
<proteinExistence type="predicted"/>
<gene>
    <name evidence="2" type="ORF">SAMN05421779_106169</name>
</gene>
<dbReference type="Pfam" id="PF11939">
    <property type="entry name" value="NiFe-hyd_HybE"/>
    <property type="match status" value="1"/>
</dbReference>
<sequence length="181" mass="19407">MGMAGSAGGGMATRDSVLHCFQQANQRMAGLPVHNPALQVEVRGVQPLAMQDGVLIAVLITPWCMNLILLRQAGAEPWQGFYTGLERDLALPCGPVRFVVGDDGNGGFYQMCSLFSPMDDFPDHGMAQEVADETLKAVLTPPAGVEVQHDVPVTEPAPDAGAEPEGVSRRGLLRGWRREDL</sequence>
<evidence type="ECO:0000256" key="1">
    <source>
        <dbReference type="SAM" id="MobiDB-lite"/>
    </source>
</evidence>
<dbReference type="OrthoDB" id="9808980at2"/>
<dbReference type="STRING" id="80876.SAMN05421779_106169"/>
<dbReference type="InterPro" id="IPR023994">
    <property type="entry name" value="NiFe-hyd_HybE"/>
</dbReference>
<keyword evidence="3" id="KW-1185">Reference proteome</keyword>
<reference evidence="2 3" key="1">
    <citation type="submission" date="2017-01" db="EMBL/GenBank/DDBJ databases">
        <authorList>
            <person name="Mah S.A."/>
            <person name="Swanson W.J."/>
            <person name="Moy G.W."/>
            <person name="Vacquier V.D."/>
        </authorList>
    </citation>
    <scope>NUCLEOTIDE SEQUENCE [LARGE SCALE GENOMIC DNA]</scope>
    <source>
        <strain evidence="2 3">DSM 11589</strain>
    </source>
</reference>